<protein>
    <submittedName>
        <fullName evidence="1">Uncharacterized protein</fullName>
    </submittedName>
</protein>
<accession>A0ACB8Z471</accession>
<proteinExistence type="predicted"/>
<organism evidence="1 2">
    <name type="scientific">Arctium lappa</name>
    <name type="common">Greater burdock</name>
    <name type="synonym">Lappa major</name>
    <dbReference type="NCBI Taxonomy" id="4217"/>
    <lineage>
        <taxon>Eukaryota</taxon>
        <taxon>Viridiplantae</taxon>
        <taxon>Streptophyta</taxon>
        <taxon>Embryophyta</taxon>
        <taxon>Tracheophyta</taxon>
        <taxon>Spermatophyta</taxon>
        <taxon>Magnoliopsida</taxon>
        <taxon>eudicotyledons</taxon>
        <taxon>Gunneridae</taxon>
        <taxon>Pentapetalae</taxon>
        <taxon>asterids</taxon>
        <taxon>campanulids</taxon>
        <taxon>Asterales</taxon>
        <taxon>Asteraceae</taxon>
        <taxon>Carduoideae</taxon>
        <taxon>Cardueae</taxon>
        <taxon>Arctiinae</taxon>
        <taxon>Arctium</taxon>
    </lineage>
</organism>
<dbReference type="Proteomes" id="UP001055879">
    <property type="component" value="Linkage Group LG11"/>
</dbReference>
<reference evidence="2" key="1">
    <citation type="journal article" date="2022" name="Mol. Ecol. Resour.">
        <title>The genomes of chicory, endive, great burdock and yacon provide insights into Asteraceae palaeo-polyploidization history and plant inulin production.</title>
        <authorList>
            <person name="Fan W."/>
            <person name="Wang S."/>
            <person name="Wang H."/>
            <person name="Wang A."/>
            <person name="Jiang F."/>
            <person name="Liu H."/>
            <person name="Zhao H."/>
            <person name="Xu D."/>
            <person name="Zhang Y."/>
        </authorList>
    </citation>
    <scope>NUCLEOTIDE SEQUENCE [LARGE SCALE GENOMIC DNA]</scope>
    <source>
        <strain evidence="2">cv. Niubang</strain>
    </source>
</reference>
<keyword evidence="2" id="KW-1185">Reference proteome</keyword>
<sequence>MLGDIKLGPYLLGDPPKINVPLPVASGEDDDESYPEDIPGIHIFDDDVNLRFLVCGSASLLGSSDASLLGPLQDRLNALLSIEVHGKLPSLKLFDVN</sequence>
<name>A0ACB8Z471_ARCLA</name>
<gene>
    <name evidence="1" type="ORF">L6452_32166</name>
</gene>
<evidence type="ECO:0000313" key="1">
    <source>
        <dbReference type="EMBL" id="KAI3692352.1"/>
    </source>
</evidence>
<dbReference type="EMBL" id="CM042057">
    <property type="protein sequence ID" value="KAI3692352.1"/>
    <property type="molecule type" value="Genomic_DNA"/>
</dbReference>
<reference evidence="1 2" key="2">
    <citation type="journal article" date="2022" name="Mol. Ecol. Resour.">
        <title>The genomes of chicory, endive, great burdock and yacon provide insights into Asteraceae paleo-polyploidization history and plant inulin production.</title>
        <authorList>
            <person name="Fan W."/>
            <person name="Wang S."/>
            <person name="Wang H."/>
            <person name="Wang A."/>
            <person name="Jiang F."/>
            <person name="Liu H."/>
            <person name="Zhao H."/>
            <person name="Xu D."/>
            <person name="Zhang Y."/>
        </authorList>
    </citation>
    <scope>NUCLEOTIDE SEQUENCE [LARGE SCALE GENOMIC DNA]</scope>
    <source>
        <strain evidence="2">cv. Niubang</strain>
    </source>
</reference>
<evidence type="ECO:0000313" key="2">
    <source>
        <dbReference type="Proteomes" id="UP001055879"/>
    </source>
</evidence>
<comment type="caution">
    <text evidence="1">The sequence shown here is derived from an EMBL/GenBank/DDBJ whole genome shotgun (WGS) entry which is preliminary data.</text>
</comment>